<dbReference type="KEGG" id="pcm:AY601_5049"/>
<sequence>MHRLPILQSLFDAAYADKRSANPTITVSPVYFTILPNNTVRESKNNVMSITGNPDYHVCCIKYPYPSYGKTFYTTELFCFLNRAGDIIEGIGLKNWLLIDINFRDENIVSTATFQHIEKSLLYKYSYVELQFKSRYALTLAELWEMLTEMDSACSTVKEMEIYTFYFLQKKEKQALEFTVDTFKIRLAKEENLIHQHQDLLAKIKSLANGV</sequence>
<gene>
    <name evidence="1" type="ORF">AY601_5049</name>
</gene>
<dbReference type="RefSeq" id="WP_068406838.1">
    <property type="nucleotide sequence ID" value="NZ_CP014504.1"/>
</dbReference>
<proteinExistence type="predicted"/>
<dbReference type="Proteomes" id="UP000071561">
    <property type="component" value="Chromosome"/>
</dbReference>
<protein>
    <submittedName>
        <fullName evidence="1">Uncharacterized protein</fullName>
    </submittedName>
</protein>
<dbReference type="EMBL" id="CP014504">
    <property type="protein sequence ID" value="AMQ01862.1"/>
    <property type="molecule type" value="Genomic_DNA"/>
</dbReference>
<dbReference type="OrthoDB" id="9863380at2"/>
<reference evidence="1 2" key="1">
    <citation type="submission" date="2016-03" db="EMBL/GenBank/DDBJ databases">
        <title>Complete genome sequence of Pedobacter cryoconitis PAMC 27485.</title>
        <authorList>
            <person name="Lee J."/>
            <person name="Kim O.-S."/>
        </authorList>
    </citation>
    <scope>NUCLEOTIDE SEQUENCE [LARGE SCALE GENOMIC DNA]</scope>
    <source>
        <strain evidence="1 2">PAMC 27485</strain>
    </source>
</reference>
<dbReference type="PATRIC" id="fig|188932.3.peg.5238"/>
<evidence type="ECO:0000313" key="2">
    <source>
        <dbReference type="Proteomes" id="UP000071561"/>
    </source>
</evidence>
<dbReference type="AlphaFoldDB" id="A0A127VKQ9"/>
<accession>A0A127VKQ9</accession>
<name>A0A127VKQ9_9SPHI</name>
<evidence type="ECO:0000313" key="1">
    <source>
        <dbReference type="EMBL" id="AMQ01862.1"/>
    </source>
</evidence>
<keyword evidence="2" id="KW-1185">Reference proteome</keyword>
<organism evidence="1 2">
    <name type="scientific">Pedobacter cryoconitis</name>
    <dbReference type="NCBI Taxonomy" id="188932"/>
    <lineage>
        <taxon>Bacteria</taxon>
        <taxon>Pseudomonadati</taxon>
        <taxon>Bacteroidota</taxon>
        <taxon>Sphingobacteriia</taxon>
        <taxon>Sphingobacteriales</taxon>
        <taxon>Sphingobacteriaceae</taxon>
        <taxon>Pedobacter</taxon>
    </lineage>
</organism>